<evidence type="ECO:0000313" key="2">
    <source>
        <dbReference type="EMBL" id="OAT55591.1"/>
    </source>
</evidence>
<protein>
    <submittedName>
        <fullName evidence="2">Putative alpha helix protein</fullName>
    </submittedName>
</protein>
<name>A0A1B7K612_9ENTR</name>
<reference evidence="2 3" key="1">
    <citation type="submission" date="2016-04" db="EMBL/GenBank/DDBJ databases">
        <title>ATOL: Assembling a taxonomically balanced genome-scale reconstruction of the evolutionary history of the Enterobacteriaceae.</title>
        <authorList>
            <person name="Plunkett G.III."/>
            <person name="Neeno-Eckwall E.C."/>
            <person name="Glasner J.D."/>
            <person name="Perna N.T."/>
        </authorList>
    </citation>
    <scope>NUCLEOTIDE SEQUENCE [LARGE SCALE GENOMIC DNA]</scope>
    <source>
        <strain evidence="2 3">ATCC 51603</strain>
    </source>
</reference>
<organism evidence="2 3">
    <name type="scientific">Kluyvera georgiana ATCC 51603</name>
    <dbReference type="NCBI Taxonomy" id="1354264"/>
    <lineage>
        <taxon>Bacteria</taxon>
        <taxon>Pseudomonadati</taxon>
        <taxon>Pseudomonadota</taxon>
        <taxon>Gammaproteobacteria</taxon>
        <taxon>Enterobacterales</taxon>
        <taxon>Enterobacteriaceae</taxon>
        <taxon>Kluyvera</taxon>
    </lineage>
</organism>
<evidence type="ECO:0000256" key="1">
    <source>
        <dbReference type="SAM" id="SignalP"/>
    </source>
</evidence>
<evidence type="ECO:0000313" key="3">
    <source>
        <dbReference type="Proteomes" id="UP000078386"/>
    </source>
</evidence>
<comment type="caution">
    <text evidence="2">The sequence shown here is derived from an EMBL/GenBank/DDBJ whole genome shotgun (WGS) entry which is preliminary data.</text>
</comment>
<dbReference type="PATRIC" id="fig|1354264.4.peg.918"/>
<keyword evidence="1" id="KW-0732">Signal</keyword>
<dbReference type="AlphaFoldDB" id="A0A1B7K612"/>
<feature type="chain" id="PRO_5008595904" evidence="1">
    <location>
        <begin position="22"/>
        <end position="185"/>
    </location>
</feature>
<gene>
    <name evidence="2" type="ORF">M989_00880</name>
</gene>
<dbReference type="EMBL" id="LXEU01000016">
    <property type="protein sequence ID" value="OAT55591.1"/>
    <property type="molecule type" value="Genomic_DNA"/>
</dbReference>
<sequence length="185" mass="20658">MKLVWTRGAFLLCCVTVSVFANSNIPTDDVIKQQFAKQSGGLMHLGHITLRRLDAVGNQATYSVEGDMAADDNLYRMVGMAGDYLFYENTWVKNRPVKFSAMMTAVGTQASGWTTTFFSMQMAAKNAGRPFSPTEDLSKTLVVNDSGFMAQFAKLDTQFAESKTTVETQQKQYDELKKRVMDLDE</sequence>
<dbReference type="Pfam" id="PF06717">
    <property type="entry name" value="DUF1202"/>
    <property type="match status" value="1"/>
</dbReference>
<keyword evidence="3" id="KW-1185">Reference proteome</keyword>
<proteinExistence type="predicted"/>
<feature type="signal peptide" evidence="1">
    <location>
        <begin position="1"/>
        <end position="21"/>
    </location>
</feature>
<dbReference type="Proteomes" id="UP000078386">
    <property type="component" value="Unassembled WGS sequence"/>
</dbReference>
<accession>A0A1B7K612</accession>
<dbReference type="InterPro" id="IPR009592">
    <property type="entry name" value="DUF1202"/>
</dbReference>